<evidence type="ECO:0000256" key="10">
    <source>
        <dbReference type="PIRSR" id="PIRSR039133-2"/>
    </source>
</evidence>
<evidence type="ECO:0000256" key="5">
    <source>
        <dbReference type="ARBA" id="ARBA00022786"/>
    </source>
</evidence>
<dbReference type="Gene3D" id="3.50.50.80">
    <property type="entry name" value="Ubiquitin-activating enzyme E1, inactive adenylation domain, subdomain 1"/>
    <property type="match status" value="1"/>
</dbReference>
<dbReference type="Proteomes" id="UP001214638">
    <property type="component" value="Unassembled WGS sequence"/>
</dbReference>
<evidence type="ECO:0000256" key="1">
    <source>
        <dbReference type="ARBA" id="ARBA00004718"/>
    </source>
</evidence>
<evidence type="ECO:0000256" key="9">
    <source>
        <dbReference type="PIRSR" id="PIRSR039133-1"/>
    </source>
</evidence>
<dbReference type="GO" id="GO:0005737">
    <property type="term" value="C:cytoplasm"/>
    <property type="evidence" value="ECO:0007669"/>
    <property type="project" value="TreeGrafter"/>
</dbReference>
<evidence type="ECO:0000313" key="15">
    <source>
        <dbReference type="Proteomes" id="UP001214638"/>
    </source>
</evidence>
<evidence type="ECO:0000259" key="13">
    <source>
        <dbReference type="Pfam" id="PF14732"/>
    </source>
</evidence>
<feature type="binding site" evidence="11">
    <location>
        <position position="451"/>
    </location>
    <ligand>
        <name>Zn(2+)</name>
        <dbReference type="ChEBI" id="CHEBI:29105"/>
    </ligand>
</feature>
<dbReference type="InterPro" id="IPR000594">
    <property type="entry name" value="ThiF_NAD_FAD-bd"/>
</dbReference>
<dbReference type="FunFam" id="3.50.50.80:FF:000002">
    <property type="entry name" value="SUMO-activating enzyme subunit 2"/>
    <property type="match status" value="1"/>
</dbReference>
<dbReference type="KEGG" id="bdw:94334405"/>
<evidence type="ECO:0000256" key="2">
    <source>
        <dbReference type="ARBA" id="ARBA00005673"/>
    </source>
</evidence>
<name>A0AAD9UPI5_9APIC</name>
<feature type="binding site" evidence="10">
    <location>
        <begin position="57"/>
        <end position="60"/>
    </location>
    <ligand>
        <name>ATP</name>
        <dbReference type="ChEBI" id="CHEBI:30616"/>
    </ligand>
</feature>
<comment type="pathway">
    <text evidence="1 8">Protein modification; protein sumoylation.</text>
</comment>
<comment type="similarity">
    <text evidence="2 8">Belongs to the ubiquitin-activating E1 family.</text>
</comment>
<dbReference type="InterPro" id="IPR030661">
    <property type="entry name" value="Uba2"/>
</dbReference>
<dbReference type="PIRSF" id="PIRSF039133">
    <property type="entry name" value="SUMO_E1B"/>
    <property type="match status" value="1"/>
</dbReference>
<dbReference type="GO" id="GO:0019948">
    <property type="term" value="F:SUMO activating enzyme activity"/>
    <property type="evidence" value="ECO:0007669"/>
    <property type="project" value="UniProtKB-UniRule"/>
</dbReference>
<evidence type="ECO:0000313" key="14">
    <source>
        <dbReference type="EMBL" id="KAK2197108.1"/>
    </source>
</evidence>
<keyword evidence="5 8" id="KW-0833">Ubl conjugation pathway</keyword>
<dbReference type="Pfam" id="PF00899">
    <property type="entry name" value="ThiF"/>
    <property type="match status" value="1"/>
</dbReference>
<feature type="binding site" evidence="10">
    <location>
        <begin position="25"/>
        <end position="30"/>
    </location>
    <ligand>
        <name>ATP</name>
        <dbReference type="ChEBI" id="CHEBI:30616"/>
    </ligand>
</feature>
<dbReference type="InterPro" id="IPR035985">
    <property type="entry name" value="Ubiquitin-activating_enz"/>
</dbReference>
<dbReference type="PANTHER" id="PTHR10953:SF5">
    <property type="entry name" value="SUMO-ACTIVATING ENZYME SUBUNIT 2"/>
    <property type="match status" value="1"/>
</dbReference>
<evidence type="ECO:0000256" key="8">
    <source>
        <dbReference type="PIRNR" id="PIRNR039133"/>
    </source>
</evidence>
<dbReference type="PANTHER" id="PTHR10953">
    <property type="entry name" value="UBIQUITIN-ACTIVATING ENZYME E1"/>
    <property type="match status" value="1"/>
</dbReference>
<comment type="subunit">
    <text evidence="8">Heterodimer.</text>
</comment>
<feature type="binding site" evidence="11">
    <location>
        <position position="157"/>
    </location>
    <ligand>
        <name>Zn(2+)</name>
        <dbReference type="ChEBI" id="CHEBI:29105"/>
    </ligand>
</feature>
<feature type="binding site" evidence="11">
    <location>
        <position position="160"/>
    </location>
    <ligand>
        <name>Zn(2+)</name>
        <dbReference type="ChEBI" id="CHEBI:29105"/>
    </ligand>
</feature>
<gene>
    <name evidence="14" type="ORF">BdWA1_000107</name>
</gene>
<dbReference type="InterPro" id="IPR042449">
    <property type="entry name" value="Ub-E1_IAD_1"/>
</dbReference>
<feature type="domain" description="THIF-type NAD/FAD binding fold" evidence="12">
    <location>
        <begin position="15"/>
        <end position="402"/>
    </location>
</feature>
<feature type="domain" description="Ubiquitin/SUMO-activating enzyme ubiquitin-like" evidence="13">
    <location>
        <begin position="464"/>
        <end position="550"/>
    </location>
</feature>
<sequence>MHRNNSDDPFKKLGEIKSVSILVVGAGGVGCEVIKNLLLCGFENLTIADMDTIDISNLNRQFLYNRNHVGRYKAEVACERALEVAPNCNVKSLVCNVLTLKPEDLSVYDVVLNDLDNIRARSHINYCCLHAGVPLIDSGSTGFSGQIVPIFPKLTKCYDCDSKPKTTSIPVCTIRQVPEKAEHCIAWARKLYELLFGTRNSDNILSDLQVPSIPSENRTPEATVKYIHDLYNFLFKTEIDNLRNIKHDWNDRPPPQPLEYPEVLGRKNKRRTHLQSDTLQGEKHQKVNGTTNFISKNHKSVRDKLKVCDVFELSLQFYESIHHIITQTPEIIGSATFSKDDPVCIQFISSAANLRMLNFHIATLSTWDVQSIAGSIIPAIAATNAIVAATQVLQLVHVLEFLRCHGKAATFATLCQSKCRLVWVQPSIMGSSLSYGNVSHPELLEPPIKKCTICQQDTIQIVLKDPMSWSLDKFVKVICSQHLGMHSVNIDCDMRNIFDCEEFADDPDYASKVCKGSIGDFGIKDLSILTITSSEDSNQQFEIQVKIDENLQDTRGFSIIGQIKNSGLSVV</sequence>
<dbReference type="RefSeq" id="XP_067803950.1">
    <property type="nucleotide sequence ID" value="XM_067945159.1"/>
</dbReference>
<accession>A0AAD9UPI5</accession>
<keyword evidence="3 8" id="KW-0479">Metal-binding</keyword>
<dbReference type="InterPro" id="IPR045886">
    <property type="entry name" value="ThiF/MoeB/HesA"/>
</dbReference>
<keyword evidence="4 8" id="KW-0547">Nucleotide-binding</keyword>
<protein>
    <recommendedName>
        <fullName evidence="8">SUMO-activating enzyme subunit</fullName>
    </recommendedName>
</protein>
<dbReference type="Gene3D" id="1.10.10.520">
    <property type="entry name" value="Ubiquitin activating enzymes (Uba3). Chain: B, domain 2"/>
    <property type="match status" value="1"/>
</dbReference>
<dbReference type="GO" id="GO:0031510">
    <property type="term" value="C:SUMO activating enzyme complex"/>
    <property type="evidence" value="ECO:0007669"/>
    <property type="project" value="UniProtKB-UniRule"/>
</dbReference>
<keyword evidence="15" id="KW-1185">Reference proteome</keyword>
<keyword evidence="7 8" id="KW-0067">ATP-binding</keyword>
<evidence type="ECO:0000256" key="6">
    <source>
        <dbReference type="ARBA" id="ARBA00022833"/>
    </source>
</evidence>
<evidence type="ECO:0000259" key="12">
    <source>
        <dbReference type="Pfam" id="PF00899"/>
    </source>
</evidence>
<dbReference type="SUPFAM" id="SSF69572">
    <property type="entry name" value="Activating enzymes of the ubiquitin-like proteins"/>
    <property type="match status" value="1"/>
</dbReference>
<feature type="binding site" evidence="10">
    <location>
        <position position="73"/>
    </location>
    <ligand>
        <name>ATP</name>
        <dbReference type="ChEBI" id="CHEBI:30616"/>
    </ligand>
</feature>
<reference evidence="14" key="1">
    <citation type="journal article" date="2023" name="Nat. Microbiol.">
        <title>Babesia duncani multi-omics identifies virulence factors and drug targets.</title>
        <authorList>
            <person name="Singh P."/>
            <person name="Lonardi S."/>
            <person name="Liang Q."/>
            <person name="Vydyam P."/>
            <person name="Khabirova E."/>
            <person name="Fang T."/>
            <person name="Gihaz S."/>
            <person name="Thekkiniath J."/>
            <person name="Munshi M."/>
            <person name="Abel S."/>
            <person name="Ciampossin L."/>
            <person name="Batugedara G."/>
            <person name="Gupta M."/>
            <person name="Lu X.M."/>
            <person name="Lenz T."/>
            <person name="Chakravarty S."/>
            <person name="Cornillot E."/>
            <person name="Hu Y."/>
            <person name="Ma W."/>
            <person name="Gonzalez L.M."/>
            <person name="Sanchez S."/>
            <person name="Estrada K."/>
            <person name="Sanchez-Flores A."/>
            <person name="Montero E."/>
            <person name="Harb O.S."/>
            <person name="Le Roch K.G."/>
            <person name="Mamoun C.B."/>
        </authorList>
    </citation>
    <scope>NUCLEOTIDE SEQUENCE</scope>
    <source>
        <strain evidence="14">WA1</strain>
    </source>
</reference>
<evidence type="ECO:0000256" key="7">
    <source>
        <dbReference type="ARBA" id="ARBA00022840"/>
    </source>
</evidence>
<dbReference type="GO" id="GO:0046872">
    <property type="term" value="F:metal ion binding"/>
    <property type="evidence" value="ECO:0007669"/>
    <property type="project" value="UniProtKB-KW"/>
</dbReference>
<dbReference type="InterPro" id="IPR023318">
    <property type="entry name" value="Ub_act_enz_dom_a_sf"/>
</dbReference>
<feature type="binding site" evidence="10">
    <location>
        <begin position="116"/>
        <end position="121"/>
    </location>
    <ligand>
        <name>ATP</name>
        <dbReference type="ChEBI" id="CHEBI:30616"/>
    </ligand>
</feature>
<proteinExistence type="inferred from homology"/>
<comment type="caution">
    <text evidence="14">The sequence shown here is derived from an EMBL/GenBank/DDBJ whole genome shotgun (WGS) entry which is preliminary data.</text>
</comment>
<keyword evidence="6 8" id="KW-0862">Zinc</keyword>
<dbReference type="GO" id="GO:0005524">
    <property type="term" value="F:ATP binding"/>
    <property type="evidence" value="ECO:0007669"/>
    <property type="project" value="UniProtKB-UniRule"/>
</dbReference>
<dbReference type="GO" id="GO:0016925">
    <property type="term" value="P:protein sumoylation"/>
    <property type="evidence" value="ECO:0007669"/>
    <property type="project" value="UniProtKB-UniRule"/>
</dbReference>
<dbReference type="GeneID" id="94334405"/>
<dbReference type="Pfam" id="PF14732">
    <property type="entry name" value="UAE_UbL"/>
    <property type="match status" value="1"/>
</dbReference>
<organism evidence="14 15">
    <name type="scientific">Babesia duncani</name>
    <dbReference type="NCBI Taxonomy" id="323732"/>
    <lineage>
        <taxon>Eukaryota</taxon>
        <taxon>Sar</taxon>
        <taxon>Alveolata</taxon>
        <taxon>Apicomplexa</taxon>
        <taxon>Aconoidasida</taxon>
        <taxon>Piroplasmida</taxon>
        <taxon>Babesiidae</taxon>
        <taxon>Babesia</taxon>
    </lineage>
</organism>
<dbReference type="EMBL" id="JALLKP010000001">
    <property type="protein sequence ID" value="KAK2197108.1"/>
    <property type="molecule type" value="Genomic_DNA"/>
</dbReference>
<evidence type="ECO:0000256" key="3">
    <source>
        <dbReference type="ARBA" id="ARBA00022723"/>
    </source>
</evidence>
<dbReference type="InterPro" id="IPR028077">
    <property type="entry name" value="UAE_UbL_dom"/>
</dbReference>
<dbReference type="PROSITE" id="PS51257">
    <property type="entry name" value="PROKAR_LIPOPROTEIN"/>
    <property type="match status" value="1"/>
</dbReference>
<evidence type="ECO:0000256" key="11">
    <source>
        <dbReference type="PIRSR" id="PIRSR039133-3"/>
    </source>
</evidence>
<dbReference type="AlphaFoldDB" id="A0AAD9UPI5"/>
<feature type="binding site" evidence="11">
    <location>
        <position position="454"/>
    </location>
    <ligand>
        <name>Zn(2+)</name>
        <dbReference type="ChEBI" id="CHEBI:29105"/>
    </ligand>
</feature>
<feature type="binding site" evidence="10">
    <location>
        <position position="49"/>
    </location>
    <ligand>
        <name>ATP</name>
        <dbReference type="ChEBI" id="CHEBI:30616"/>
    </ligand>
</feature>
<evidence type="ECO:0000256" key="4">
    <source>
        <dbReference type="ARBA" id="ARBA00022741"/>
    </source>
</evidence>
<feature type="active site" description="Glycyl thioester intermediate" evidence="9">
    <location>
        <position position="172"/>
    </location>
</feature>